<evidence type="ECO:0000256" key="3">
    <source>
        <dbReference type="ARBA" id="ARBA00022519"/>
    </source>
</evidence>
<sequence length="451" mass="47152">MSLSDVLCLLMFATVMGTMMFGFPVAFTLSGVGVAFALLGSALDVFEWRTMGGVMGRLYGIMSNEMLVAIPLFVFMGIMLEKSKAAERLLVTTSSLFGSLSGGLAFTVVMVGTLLSAATGMVAATVATLALISVPAMRRAGYQPSYMAGSICASGTLSQLIPPSTVLILIGDMLRGVTPPDRPGGPVTVSDLFAGAVLPSVLLVVLFLGYVLYRALLRPDTCPPLPRSAGQRVGLRQLLVDAVAPLALIIAVLGSILAGIATPTESAAVGAMGAVLIALLYKALSWPVLKQVCMATGHLVAMVFTIMIGAAIFSLVFKGLGGEHLARELLSSVPGDLYGALLLVLLIAFVLGFFLDSFEIIFVVIPIFGPPLLSLGVDPLLFGVLLAVTLQTSYLTPPFGFAIFYLQGVYKDIGAETAYRGVLPYIALQVGAVAALLSFPALATWLPTVLY</sequence>
<dbReference type="AlphaFoldDB" id="A0A0C6P7P6"/>
<dbReference type="KEGG" id="bbh:BN112_2730"/>
<accession>A0A0C6P7P6</accession>
<comment type="similarity">
    <text evidence="7">Belongs to the TRAP transporter large permease family.</text>
</comment>
<feature type="transmembrane region" description="Helical" evidence="7">
    <location>
        <begin position="362"/>
        <end position="388"/>
    </location>
</feature>
<feature type="transmembrane region" description="Helical" evidence="7">
    <location>
        <begin position="192"/>
        <end position="217"/>
    </location>
</feature>
<keyword evidence="6 7" id="KW-0472">Membrane</keyword>
<feature type="transmembrane region" description="Helical" evidence="7">
    <location>
        <begin position="238"/>
        <end position="261"/>
    </location>
</feature>
<evidence type="ECO:0000256" key="7">
    <source>
        <dbReference type="RuleBase" id="RU369079"/>
    </source>
</evidence>
<feature type="transmembrane region" description="Helical" evidence="7">
    <location>
        <begin position="296"/>
        <end position="317"/>
    </location>
</feature>
<dbReference type="OrthoDB" id="9796052at2"/>
<comment type="subcellular location">
    <subcellularLocation>
        <location evidence="1 7">Cell inner membrane</location>
        <topology evidence="1 7">Multi-pass membrane protein</topology>
    </subcellularLocation>
</comment>
<feature type="transmembrane region" description="Helical" evidence="7">
    <location>
        <begin position="394"/>
        <end position="410"/>
    </location>
</feature>
<evidence type="ECO:0000259" key="8">
    <source>
        <dbReference type="Pfam" id="PF06808"/>
    </source>
</evidence>
<protein>
    <recommendedName>
        <fullName evidence="7">TRAP transporter large permease protein</fullName>
    </recommendedName>
</protein>
<dbReference type="RefSeq" id="WP_010925918.1">
    <property type="nucleotide sequence ID" value="NC_019382.1"/>
</dbReference>
<comment type="subunit">
    <text evidence="7">The complex comprises the extracytoplasmic solute receptor protein and the two transmembrane proteins.</text>
</comment>
<comment type="function">
    <text evidence="7">Part of the tripartite ATP-independent periplasmic (TRAP) transport system.</text>
</comment>
<name>A0A0C6P7P6_BORBO</name>
<dbReference type="InterPro" id="IPR010656">
    <property type="entry name" value="DctM"/>
</dbReference>
<keyword evidence="5 7" id="KW-1133">Transmembrane helix</keyword>
<feature type="transmembrane region" description="Helical" evidence="7">
    <location>
        <begin position="114"/>
        <end position="134"/>
    </location>
</feature>
<dbReference type="GeneID" id="56480620"/>
<feature type="transmembrane region" description="Helical" evidence="7">
    <location>
        <begin position="146"/>
        <end position="170"/>
    </location>
</feature>
<evidence type="ECO:0000256" key="4">
    <source>
        <dbReference type="ARBA" id="ARBA00022692"/>
    </source>
</evidence>
<keyword evidence="3 7" id="KW-0997">Cell inner membrane</keyword>
<proteinExistence type="inferred from homology"/>
<gene>
    <name evidence="9" type="ORF">BN112_2730</name>
</gene>
<evidence type="ECO:0000313" key="9">
    <source>
        <dbReference type="EMBL" id="CCJ54647.1"/>
    </source>
</evidence>
<dbReference type="NCBIfam" id="TIGR00786">
    <property type="entry name" value="dctM"/>
    <property type="match status" value="1"/>
</dbReference>
<dbReference type="Proteomes" id="UP000007564">
    <property type="component" value="Chromosome"/>
</dbReference>
<keyword evidence="4 7" id="KW-0812">Transmembrane</keyword>
<dbReference type="GO" id="GO:0022857">
    <property type="term" value="F:transmembrane transporter activity"/>
    <property type="evidence" value="ECO:0007669"/>
    <property type="project" value="UniProtKB-UniRule"/>
</dbReference>
<keyword evidence="2" id="KW-1003">Cell membrane</keyword>
<evidence type="ECO:0000256" key="1">
    <source>
        <dbReference type="ARBA" id="ARBA00004429"/>
    </source>
</evidence>
<feature type="domain" description="TRAP C4-dicarboxylate transport system permease DctM subunit" evidence="8">
    <location>
        <begin position="13"/>
        <end position="442"/>
    </location>
</feature>
<dbReference type="Pfam" id="PF06808">
    <property type="entry name" value="DctM"/>
    <property type="match status" value="1"/>
</dbReference>
<reference evidence="9 10" key="1">
    <citation type="journal article" date="2012" name="BMC Genomics">
        <title>Comparative genomics of the classical Bordetella subspecies: the evolution and exchange of virulence-associated diversity amongst closely related pathogens.</title>
        <authorList>
            <person name="Park J."/>
            <person name="Zhang Y."/>
            <person name="Buboltz A.M."/>
            <person name="Zhang X."/>
            <person name="Schuster S.C."/>
            <person name="Ahuja U."/>
            <person name="Liu M."/>
            <person name="Miller J.F."/>
            <person name="Sebaihia M."/>
            <person name="Bentley S.D."/>
            <person name="Parkhill J."/>
            <person name="Harvill E.T."/>
        </authorList>
    </citation>
    <scope>NUCLEOTIDE SEQUENCE [LARGE SCALE GENOMIC DNA]</scope>
    <source>
        <strain evidence="9 10">253</strain>
    </source>
</reference>
<evidence type="ECO:0000256" key="2">
    <source>
        <dbReference type="ARBA" id="ARBA00022475"/>
    </source>
</evidence>
<feature type="transmembrane region" description="Helical" evidence="7">
    <location>
        <begin position="422"/>
        <end position="446"/>
    </location>
</feature>
<feature type="transmembrane region" description="Helical" evidence="7">
    <location>
        <begin position="7"/>
        <end position="38"/>
    </location>
</feature>
<evidence type="ECO:0000256" key="6">
    <source>
        <dbReference type="ARBA" id="ARBA00023136"/>
    </source>
</evidence>
<feature type="transmembrane region" description="Helical" evidence="7">
    <location>
        <begin position="58"/>
        <end position="80"/>
    </location>
</feature>
<organism evidence="9 10">
    <name type="scientific">Bordetella bronchiseptica 253</name>
    <dbReference type="NCBI Taxonomy" id="568707"/>
    <lineage>
        <taxon>Bacteria</taxon>
        <taxon>Pseudomonadati</taxon>
        <taxon>Pseudomonadota</taxon>
        <taxon>Betaproteobacteria</taxon>
        <taxon>Burkholderiales</taxon>
        <taxon>Alcaligenaceae</taxon>
        <taxon>Bordetella</taxon>
    </lineage>
</organism>
<feature type="transmembrane region" description="Helical" evidence="7">
    <location>
        <begin position="89"/>
        <end position="108"/>
    </location>
</feature>
<dbReference type="EMBL" id="HE965806">
    <property type="protein sequence ID" value="CCJ54647.1"/>
    <property type="molecule type" value="Genomic_DNA"/>
</dbReference>
<dbReference type="PANTHER" id="PTHR33362:SF7">
    <property type="entry name" value="SLL1103 PROTEIN"/>
    <property type="match status" value="1"/>
</dbReference>
<feature type="transmembrane region" description="Helical" evidence="7">
    <location>
        <begin position="337"/>
        <end position="355"/>
    </location>
</feature>
<dbReference type="GO" id="GO:0005886">
    <property type="term" value="C:plasma membrane"/>
    <property type="evidence" value="ECO:0007669"/>
    <property type="project" value="UniProtKB-SubCell"/>
</dbReference>
<dbReference type="HOGENOM" id="CLU_019824_3_0_4"/>
<evidence type="ECO:0000313" key="10">
    <source>
        <dbReference type="Proteomes" id="UP000007564"/>
    </source>
</evidence>
<dbReference type="InterPro" id="IPR004681">
    <property type="entry name" value="TRAP_DctM"/>
</dbReference>
<feature type="transmembrane region" description="Helical" evidence="7">
    <location>
        <begin position="267"/>
        <end position="284"/>
    </location>
</feature>
<evidence type="ECO:0000256" key="5">
    <source>
        <dbReference type="ARBA" id="ARBA00022989"/>
    </source>
</evidence>
<dbReference type="PANTHER" id="PTHR33362">
    <property type="entry name" value="SIALIC ACID TRAP TRANSPORTER PERMEASE PROTEIN SIAT-RELATED"/>
    <property type="match status" value="1"/>
</dbReference>
<keyword evidence="7" id="KW-0813">Transport</keyword>